<evidence type="ECO:0000313" key="4">
    <source>
        <dbReference type="Proteomes" id="UP000321947"/>
    </source>
</evidence>
<evidence type="ECO:0000313" key="2">
    <source>
        <dbReference type="EMBL" id="TYK29396.1"/>
    </source>
</evidence>
<organism evidence="2 4">
    <name type="scientific">Cucumis melo var. makuwa</name>
    <name type="common">Oriental melon</name>
    <dbReference type="NCBI Taxonomy" id="1194695"/>
    <lineage>
        <taxon>Eukaryota</taxon>
        <taxon>Viridiplantae</taxon>
        <taxon>Streptophyta</taxon>
        <taxon>Embryophyta</taxon>
        <taxon>Tracheophyta</taxon>
        <taxon>Spermatophyta</taxon>
        <taxon>Magnoliopsida</taxon>
        <taxon>eudicotyledons</taxon>
        <taxon>Gunneridae</taxon>
        <taxon>Pentapetalae</taxon>
        <taxon>rosids</taxon>
        <taxon>fabids</taxon>
        <taxon>Cucurbitales</taxon>
        <taxon>Cucurbitaceae</taxon>
        <taxon>Benincaseae</taxon>
        <taxon>Cucumis</taxon>
    </lineage>
</organism>
<dbReference type="EMBL" id="SSTD01001735">
    <property type="protein sequence ID" value="TYK29396.1"/>
    <property type="molecule type" value="Genomic_DNA"/>
</dbReference>
<dbReference type="AlphaFoldDB" id="A0A5D3E0G8"/>
<sequence length="96" mass="11176">MTNSGLEDIQWSSLVRSQALLDKFRGHMNKSYILLMHAQWVSYIQRFDFTFKHQAGKENKVANALNRKGTLLAILLVEIVAFNHLPRLYENVEDLE</sequence>
<reference evidence="3 4" key="1">
    <citation type="submission" date="2019-08" db="EMBL/GenBank/DDBJ databases">
        <title>Draft genome sequences of two oriental melons (Cucumis melo L. var makuwa).</title>
        <authorList>
            <person name="Kwon S.-Y."/>
        </authorList>
    </citation>
    <scope>NUCLEOTIDE SEQUENCE [LARGE SCALE GENOMIC DNA]</scope>
    <source>
        <strain evidence="4">cv. Chang Bougi</strain>
        <strain evidence="3">cv. SW 3</strain>
        <tissue evidence="2">Leaf</tissue>
    </source>
</reference>
<dbReference type="Proteomes" id="UP000321393">
    <property type="component" value="Unassembled WGS sequence"/>
</dbReference>
<dbReference type="Proteomes" id="UP000321947">
    <property type="component" value="Unassembled WGS sequence"/>
</dbReference>
<evidence type="ECO:0000313" key="1">
    <source>
        <dbReference type="EMBL" id="KAA0054106.1"/>
    </source>
</evidence>
<gene>
    <name evidence="2" type="ORF">E5676_scaffold2277G00140</name>
    <name evidence="1" type="ORF">E6C27_scaffold131G00140</name>
</gene>
<keyword evidence="2" id="KW-0808">Transferase</keyword>
<evidence type="ECO:0000313" key="3">
    <source>
        <dbReference type="Proteomes" id="UP000321393"/>
    </source>
</evidence>
<proteinExistence type="predicted"/>
<protein>
    <submittedName>
        <fullName evidence="2">Serine/threonine-protein kinase TIO-like</fullName>
    </submittedName>
</protein>
<comment type="caution">
    <text evidence="2">The sequence shown here is derived from an EMBL/GenBank/DDBJ whole genome shotgun (WGS) entry which is preliminary data.</text>
</comment>
<keyword evidence="2" id="KW-0418">Kinase</keyword>
<dbReference type="GO" id="GO:0016301">
    <property type="term" value="F:kinase activity"/>
    <property type="evidence" value="ECO:0007669"/>
    <property type="project" value="UniProtKB-KW"/>
</dbReference>
<dbReference type="OrthoDB" id="1933708at2759"/>
<name>A0A5D3E0G8_CUCMM</name>
<accession>A0A5D3E0G8</accession>
<dbReference type="EMBL" id="SSTE01008862">
    <property type="protein sequence ID" value="KAA0054106.1"/>
    <property type="molecule type" value="Genomic_DNA"/>
</dbReference>